<dbReference type="AlphaFoldDB" id="A0AAD5E823"/>
<comment type="caution">
    <text evidence="3">The sequence shown here is derived from an EMBL/GenBank/DDBJ whole genome shotgun (WGS) entry which is preliminary data.</text>
</comment>
<name>A0AAD5E823_UMBRA</name>
<feature type="signal peptide" evidence="2">
    <location>
        <begin position="1"/>
        <end position="16"/>
    </location>
</feature>
<dbReference type="Proteomes" id="UP001206595">
    <property type="component" value="Unassembled WGS sequence"/>
</dbReference>
<protein>
    <submittedName>
        <fullName evidence="3">Uncharacterized protein</fullName>
    </submittedName>
</protein>
<keyword evidence="1" id="KW-0812">Transmembrane</keyword>
<evidence type="ECO:0000256" key="1">
    <source>
        <dbReference type="SAM" id="Phobius"/>
    </source>
</evidence>
<sequence>MKCLLAISAFLALVSANTEKIIFHTTESPLSTNDPTTVTHIDAWAERNGWPILRAPFTTLADSIRPQSSLDEGPNPINPENPHYEFQSEIPFQRWYRVRGLIEGGGYEARISYPATSPTDFSLELLNHTQLYNILSDPLKYGSSNADGFKDFIDTDTETNNNPDDLDSEIWMFLLVEGNYTGISIVEGVEFRPVKYNIALEQLHMGFIPNQAYKLAISLLLVIGLGSFVVAPKFYAHIEDAANDHTAQVHKKRS</sequence>
<keyword evidence="1" id="KW-1133">Transmembrane helix</keyword>
<dbReference type="GeneID" id="75914705"/>
<keyword evidence="4" id="KW-1185">Reference proteome</keyword>
<dbReference type="PANTHER" id="PTHR35465">
    <property type="entry name" value="CAVEOLIN-1 PROTEIN"/>
    <property type="match status" value="1"/>
</dbReference>
<keyword evidence="2" id="KW-0732">Signal</keyword>
<feature type="transmembrane region" description="Helical" evidence="1">
    <location>
        <begin position="212"/>
        <end position="231"/>
    </location>
</feature>
<keyword evidence="1" id="KW-0472">Membrane</keyword>
<gene>
    <name evidence="3" type="ORF">K450DRAFT_243069</name>
</gene>
<dbReference type="RefSeq" id="XP_051444167.1">
    <property type="nucleotide sequence ID" value="XM_051589360.1"/>
</dbReference>
<evidence type="ECO:0000313" key="4">
    <source>
        <dbReference type="Proteomes" id="UP001206595"/>
    </source>
</evidence>
<dbReference type="PANTHER" id="PTHR35465:SF1">
    <property type="entry name" value="PHOSPHATIDYLINOSITOL-GLYCAN BIOSYNTHESIS CLASS X PROTEIN"/>
    <property type="match status" value="1"/>
</dbReference>
<dbReference type="EMBL" id="MU620922">
    <property type="protein sequence ID" value="KAI8579163.1"/>
    <property type="molecule type" value="Genomic_DNA"/>
</dbReference>
<reference evidence="3" key="1">
    <citation type="submission" date="2021-06" db="EMBL/GenBank/DDBJ databases">
        <authorList>
            <consortium name="DOE Joint Genome Institute"/>
            <person name="Mondo S.J."/>
            <person name="Amses K.R."/>
            <person name="Simmons D.R."/>
            <person name="Longcore J.E."/>
            <person name="Seto K."/>
            <person name="Alves G.H."/>
            <person name="Bonds A.E."/>
            <person name="Quandt C.A."/>
            <person name="Davis W.J."/>
            <person name="Chang Y."/>
            <person name="Letcher P.M."/>
            <person name="Powell M.J."/>
            <person name="Kuo A."/>
            <person name="Labutti K."/>
            <person name="Pangilinan J."/>
            <person name="Andreopoulos W."/>
            <person name="Tritt A."/>
            <person name="Riley R."/>
            <person name="Hundley H."/>
            <person name="Johnson J."/>
            <person name="Lipzen A."/>
            <person name="Barry K."/>
            <person name="Berbee M.L."/>
            <person name="Buchler N.E."/>
            <person name="Grigoriev I.V."/>
            <person name="Spatafora J.W."/>
            <person name="Stajich J.E."/>
            <person name="James T.Y."/>
        </authorList>
    </citation>
    <scope>NUCLEOTIDE SEQUENCE</scope>
    <source>
        <strain evidence="3">AG</strain>
    </source>
</reference>
<reference evidence="3" key="2">
    <citation type="journal article" date="2022" name="Proc. Natl. Acad. Sci. U.S.A.">
        <title>Diploid-dominant life cycles characterize the early evolution of Fungi.</title>
        <authorList>
            <person name="Amses K.R."/>
            <person name="Simmons D.R."/>
            <person name="Longcore J.E."/>
            <person name="Mondo S.J."/>
            <person name="Seto K."/>
            <person name="Jeronimo G.H."/>
            <person name="Bonds A.E."/>
            <person name="Quandt C.A."/>
            <person name="Davis W.J."/>
            <person name="Chang Y."/>
            <person name="Federici B.A."/>
            <person name="Kuo A."/>
            <person name="LaButti K."/>
            <person name="Pangilinan J."/>
            <person name="Andreopoulos W."/>
            <person name="Tritt A."/>
            <person name="Riley R."/>
            <person name="Hundley H."/>
            <person name="Johnson J."/>
            <person name="Lipzen A."/>
            <person name="Barry K."/>
            <person name="Lang B.F."/>
            <person name="Cuomo C.A."/>
            <person name="Buchler N.E."/>
            <person name="Grigoriev I.V."/>
            <person name="Spatafora J.W."/>
            <person name="Stajich J.E."/>
            <person name="James T.Y."/>
        </authorList>
    </citation>
    <scope>NUCLEOTIDE SEQUENCE</scope>
    <source>
        <strain evidence="3">AG</strain>
    </source>
</reference>
<feature type="chain" id="PRO_5042179636" evidence="2">
    <location>
        <begin position="17"/>
        <end position="254"/>
    </location>
</feature>
<proteinExistence type="predicted"/>
<organism evidence="3 4">
    <name type="scientific">Umbelopsis ramanniana AG</name>
    <dbReference type="NCBI Taxonomy" id="1314678"/>
    <lineage>
        <taxon>Eukaryota</taxon>
        <taxon>Fungi</taxon>
        <taxon>Fungi incertae sedis</taxon>
        <taxon>Mucoromycota</taxon>
        <taxon>Mucoromycotina</taxon>
        <taxon>Umbelopsidomycetes</taxon>
        <taxon>Umbelopsidales</taxon>
        <taxon>Umbelopsidaceae</taxon>
        <taxon>Umbelopsis</taxon>
    </lineage>
</organism>
<accession>A0AAD5E823</accession>
<evidence type="ECO:0000256" key="2">
    <source>
        <dbReference type="SAM" id="SignalP"/>
    </source>
</evidence>
<evidence type="ECO:0000313" key="3">
    <source>
        <dbReference type="EMBL" id="KAI8579163.1"/>
    </source>
</evidence>